<comment type="caution">
    <text evidence="1">The sequence shown here is derived from an EMBL/GenBank/DDBJ whole genome shotgun (WGS) entry which is preliminary data.</text>
</comment>
<dbReference type="EMBL" id="JAODAN010000014">
    <property type="protein sequence ID" value="KAK1920678.1"/>
    <property type="molecule type" value="Genomic_DNA"/>
</dbReference>
<evidence type="ECO:0000313" key="2">
    <source>
        <dbReference type="Proteomes" id="UP001182556"/>
    </source>
</evidence>
<sequence>MCRQLVCEECHKKTWTGCGQHIETRALKDVPVEERCPAWEKGGSGTCKDATKAVLGQ</sequence>
<accession>A0AAD9CU96</accession>
<organism evidence="1 2">
    <name type="scientific">Papiliotrema laurentii</name>
    <name type="common">Cryptococcus laurentii</name>
    <dbReference type="NCBI Taxonomy" id="5418"/>
    <lineage>
        <taxon>Eukaryota</taxon>
        <taxon>Fungi</taxon>
        <taxon>Dikarya</taxon>
        <taxon>Basidiomycota</taxon>
        <taxon>Agaricomycotina</taxon>
        <taxon>Tremellomycetes</taxon>
        <taxon>Tremellales</taxon>
        <taxon>Rhynchogastremaceae</taxon>
        <taxon>Papiliotrema</taxon>
    </lineage>
</organism>
<gene>
    <name evidence="1" type="ORF">DB88DRAFT_502893</name>
</gene>
<proteinExistence type="predicted"/>
<evidence type="ECO:0000313" key="1">
    <source>
        <dbReference type="EMBL" id="KAK1920678.1"/>
    </source>
</evidence>
<keyword evidence="2" id="KW-1185">Reference proteome</keyword>
<dbReference type="Proteomes" id="UP001182556">
    <property type="component" value="Unassembled WGS sequence"/>
</dbReference>
<name>A0AAD9CU96_PAPLA</name>
<protein>
    <submittedName>
        <fullName evidence="1">Uncharacterized protein</fullName>
    </submittedName>
</protein>
<dbReference type="AlphaFoldDB" id="A0AAD9CU96"/>
<reference evidence="1" key="1">
    <citation type="submission" date="2023-02" db="EMBL/GenBank/DDBJ databases">
        <title>Identification and recombinant expression of a fungal hydrolase from Papiliotrema laurentii that hydrolyzes apple cutin and clears colloidal polyester polyurethane.</title>
        <authorList>
            <consortium name="DOE Joint Genome Institute"/>
            <person name="Roman V.A."/>
            <person name="Bojanowski C."/>
            <person name="Crable B.R."/>
            <person name="Wagner D.N."/>
            <person name="Hung C.S."/>
            <person name="Nadeau L.J."/>
            <person name="Schratz L."/>
            <person name="Haridas S."/>
            <person name="Pangilinan J."/>
            <person name="Lipzen A."/>
            <person name="Na H."/>
            <person name="Yan M."/>
            <person name="Ng V."/>
            <person name="Grigoriev I.V."/>
            <person name="Spatafora J.W."/>
            <person name="Barlow D."/>
            <person name="Biffinger J."/>
            <person name="Kelley-Loughnane N."/>
            <person name="Varaljay V.A."/>
            <person name="Crookes-Goodson W.J."/>
        </authorList>
    </citation>
    <scope>NUCLEOTIDE SEQUENCE</scope>
    <source>
        <strain evidence="1">5307AH</strain>
    </source>
</reference>